<accession>A0ABX6KKA2</accession>
<evidence type="ECO:0000313" key="1">
    <source>
        <dbReference type="EMBL" id="QIX89068.1"/>
    </source>
</evidence>
<gene>
    <name evidence="1" type="ORF">FOC48_06400</name>
</gene>
<proteinExistence type="predicted"/>
<evidence type="ECO:0000313" key="2">
    <source>
        <dbReference type="Proteomes" id="UP000501205"/>
    </source>
</evidence>
<sequence>MLKYRKLIGSALLGLGMATINHSNVKADYFTDYNTTVTDTVFRENIFNFDIFNNNRNYSLPVIKNSVIQSNMDELEYNAELLSYKKNSYNFLIFYSLDSNNIPNELFRLPLKKSGNGKIVDKSLLKLFAPNTRIIMNVMTYDIDNNGSIKNLEYSKSSKIYFTKKNINLIVSEGNKEVVNRNIELRNIPQEDKIAVYPYEIEQYYNPDKYYSYRKAVILIDGKESNSENIELPYLAKKIEVKLAQDKDYWNKVTVEYPSELKKDNKEYLIKQGTTFSSFVKENDIKEITSKDAKYEFSGFYLDDKEIVSSQVLGNNIKIQAKYNTKVVLDNGSSKKEVTLLTGQKLSEIDTKFFSKEKYHVESYSIYNASDNSKIKDVKDLSEEKVDNSIIIKANYKENVNTLKIRQDDYNKRFGKVDESIRDKDIEWPETKKIGELLSELRKKIKPSTGYEVLFRSNKKVINDDEYINSETIIEIYFKKVESEWVNVKFVGRGIDKFLSDGQDVLVGSRIDSMANLPTATGVTDQEFLGWQANGDYLIAGENSEKIRVSKNKLLQTNELGAVVTEKGKDIEFNAVYRKLFNVEFENTFAGNINFSKDSSNILRVDEFNSIGDATKNNKILVVPRSGYSLSHFIANKTVKVNMDKGTREIFAGQKIQENDLYNVVPTSDLKITPVYKLSVVPSSLEEMIENNKIKTVDDALDIKFESTENIRKILGPLYYLR</sequence>
<reference evidence="1 2" key="1">
    <citation type="submission" date="2019-11" db="EMBL/GenBank/DDBJ databases">
        <title>FDA dAtabase for Regulatory Grade micrObial Sequences (FDA-ARGOS): Supporting development and validation of Infectious Disease Dx tests.</title>
        <authorList>
            <person name="Damon A."/>
            <person name="Tallon L."/>
            <person name="Sadzewicz L."/>
            <person name="Vavikolanu K."/>
            <person name="Mehta A."/>
            <person name="Aluvathingal J."/>
            <person name="Nadendla S."/>
            <person name="Myers T."/>
            <person name="Yan Y."/>
            <person name="Sichtig H."/>
        </authorList>
    </citation>
    <scope>NUCLEOTIDE SEQUENCE [LARGE SCALE GENOMIC DNA]</scope>
    <source>
        <strain evidence="1 2">FDAARGOS_740</strain>
    </source>
</reference>
<protein>
    <submittedName>
        <fullName evidence="1">Uncharacterized protein</fullName>
    </submittedName>
</protein>
<keyword evidence="2" id="KW-1185">Reference proteome</keyword>
<dbReference type="EMBL" id="CP050965">
    <property type="protein sequence ID" value="QIX89068.1"/>
    <property type="molecule type" value="Genomic_DNA"/>
</dbReference>
<dbReference type="Proteomes" id="UP000501205">
    <property type="component" value="Chromosome"/>
</dbReference>
<organism evidence="1 2">
    <name type="scientific">Gemella haemolysans</name>
    <dbReference type="NCBI Taxonomy" id="1379"/>
    <lineage>
        <taxon>Bacteria</taxon>
        <taxon>Bacillati</taxon>
        <taxon>Bacillota</taxon>
        <taxon>Bacilli</taxon>
        <taxon>Bacillales</taxon>
        <taxon>Gemellaceae</taxon>
        <taxon>Gemella</taxon>
    </lineage>
</organism>
<name>A0ABX6KKA2_9BACL</name>